<dbReference type="InterPro" id="IPR018060">
    <property type="entry name" value="HTH_AraC"/>
</dbReference>
<evidence type="ECO:0000256" key="2">
    <source>
        <dbReference type="ARBA" id="ARBA00023125"/>
    </source>
</evidence>
<evidence type="ECO:0000256" key="3">
    <source>
        <dbReference type="ARBA" id="ARBA00023163"/>
    </source>
</evidence>
<dbReference type="HOGENOM" id="CLU_047930_0_0_6"/>
<organism evidence="5 6">
    <name type="scientific">Acinetobacter gerneri DSM 14967 = CIP 107464 = MTCC 9824</name>
    <dbReference type="NCBI Taxonomy" id="1120926"/>
    <lineage>
        <taxon>Bacteria</taxon>
        <taxon>Pseudomonadati</taxon>
        <taxon>Pseudomonadota</taxon>
        <taxon>Gammaproteobacteria</taxon>
        <taxon>Moraxellales</taxon>
        <taxon>Moraxellaceae</taxon>
        <taxon>Acinetobacter</taxon>
    </lineage>
</organism>
<dbReference type="EMBL" id="APPN01000071">
    <property type="protein sequence ID" value="ENV33039.1"/>
    <property type="molecule type" value="Genomic_DNA"/>
</dbReference>
<dbReference type="PATRIC" id="fig|1120926.3.peg.2672"/>
<dbReference type="STRING" id="202952.GCA_000747725_01002"/>
<dbReference type="PANTHER" id="PTHR46796:SF12">
    <property type="entry name" value="HTH-TYPE DNA-BINDING TRANSCRIPTIONAL ACTIVATOR EUTR"/>
    <property type="match status" value="1"/>
</dbReference>
<dbReference type="eggNOG" id="COG2207">
    <property type="taxonomic scope" value="Bacteria"/>
</dbReference>
<gene>
    <name evidence="5" type="ORF">F960_02761</name>
</gene>
<dbReference type="Proteomes" id="UP000013117">
    <property type="component" value="Unassembled WGS sequence"/>
</dbReference>
<dbReference type="SUPFAM" id="SSF46689">
    <property type="entry name" value="Homeodomain-like"/>
    <property type="match status" value="1"/>
</dbReference>
<evidence type="ECO:0000259" key="4">
    <source>
        <dbReference type="PROSITE" id="PS01124"/>
    </source>
</evidence>
<name>N8ZH26_9GAMM</name>
<feature type="domain" description="HTH araC/xylS-type" evidence="4">
    <location>
        <begin position="223"/>
        <end position="322"/>
    </location>
</feature>
<dbReference type="PROSITE" id="PS01124">
    <property type="entry name" value="HTH_ARAC_FAMILY_2"/>
    <property type="match status" value="1"/>
</dbReference>
<reference evidence="5 6" key="1">
    <citation type="submission" date="2013-02" db="EMBL/GenBank/DDBJ databases">
        <title>The Genome Sequence of Acinetobacter gerneri CIP 107464.</title>
        <authorList>
            <consortium name="The Broad Institute Genome Sequencing Platform"/>
            <consortium name="The Broad Institute Genome Sequencing Center for Infectious Disease"/>
            <person name="Cerqueira G."/>
            <person name="Feldgarden M."/>
            <person name="Courvalin P."/>
            <person name="Perichon B."/>
            <person name="Grillot-Courvalin C."/>
            <person name="Clermont D."/>
            <person name="Rocha E."/>
            <person name="Yoon E.-J."/>
            <person name="Nemec A."/>
            <person name="Walker B."/>
            <person name="Young S.K."/>
            <person name="Zeng Q."/>
            <person name="Gargeya S."/>
            <person name="Fitzgerald M."/>
            <person name="Haas B."/>
            <person name="Abouelleil A."/>
            <person name="Alvarado L."/>
            <person name="Arachchi H.M."/>
            <person name="Berlin A.M."/>
            <person name="Chapman S.B."/>
            <person name="Dewar J."/>
            <person name="Goldberg J."/>
            <person name="Griggs A."/>
            <person name="Gujja S."/>
            <person name="Hansen M."/>
            <person name="Howarth C."/>
            <person name="Imamovic A."/>
            <person name="Larimer J."/>
            <person name="McCowan C."/>
            <person name="Murphy C."/>
            <person name="Neiman D."/>
            <person name="Pearson M."/>
            <person name="Priest M."/>
            <person name="Roberts A."/>
            <person name="Saif S."/>
            <person name="Shea T."/>
            <person name="Sisk P."/>
            <person name="Sykes S."/>
            <person name="Wortman J."/>
            <person name="Nusbaum C."/>
            <person name="Birren B."/>
        </authorList>
    </citation>
    <scope>NUCLEOTIDE SEQUENCE [LARGE SCALE GENOMIC DNA]</scope>
    <source>
        <strain evidence="5 6">CIP 107464</strain>
    </source>
</reference>
<dbReference type="Pfam" id="PF12833">
    <property type="entry name" value="HTH_18"/>
    <property type="match status" value="1"/>
</dbReference>
<comment type="caution">
    <text evidence="5">The sequence shown here is derived from an EMBL/GenBank/DDBJ whole genome shotgun (WGS) entry which is preliminary data.</text>
</comment>
<keyword evidence="2" id="KW-0238">DNA-binding</keyword>
<dbReference type="SMART" id="SM00342">
    <property type="entry name" value="HTH_ARAC"/>
    <property type="match status" value="1"/>
</dbReference>
<protein>
    <recommendedName>
        <fullName evidence="4">HTH araC/xylS-type domain-containing protein</fullName>
    </recommendedName>
</protein>
<dbReference type="InterPro" id="IPR050204">
    <property type="entry name" value="AraC_XylS_family_regulators"/>
</dbReference>
<keyword evidence="3" id="KW-0804">Transcription</keyword>
<dbReference type="PANTHER" id="PTHR46796">
    <property type="entry name" value="HTH-TYPE TRANSCRIPTIONAL ACTIVATOR RHAS-RELATED"/>
    <property type="match status" value="1"/>
</dbReference>
<proteinExistence type="predicted"/>
<dbReference type="GO" id="GO:0003700">
    <property type="term" value="F:DNA-binding transcription factor activity"/>
    <property type="evidence" value="ECO:0007669"/>
    <property type="project" value="InterPro"/>
</dbReference>
<dbReference type="InterPro" id="IPR035418">
    <property type="entry name" value="AraC-bd_2"/>
</dbReference>
<evidence type="ECO:0000313" key="5">
    <source>
        <dbReference type="EMBL" id="ENV33039.1"/>
    </source>
</evidence>
<dbReference type="InterPro" id="IPR009057">
    <property type="entry name" value="Homeodomain-like_sf"/>
</dbReference>
<dbReference type="Pfam" id="PF14525">
    <property type="entry name" value="AraC_binding_2"/>
    <property type="match status" value="1"/>
</dbReference>
<sequence>MVSNMTSQLSLSTQLNVSEARNWMNNICGQHDLVVKNHAKLNFQHEFAKFKHDSIALGYIQYGTDASIINEKKLHCYSISLPLSGMQELDIGSDRILSNADKGLIINPQKELMLNISGDCKKLHLAIPKDKINQVLSHILREEICEDLIFDAEMNMDALAIAQWWRQISFYLDEIRLLGIESLQFMSVEIENLLIKKLLISQNHNYSSQLIQSMNQHLPRELDRVVQFMHEHYQSQISLAILCEISHTSASKLNQLFNEYYHQTPMQYLKQIRLKKVFEMIKTNPRESITEIALAHGFIHMGHFSNDYKSMFQETAKQTAKRYLI</sequence>
<dbReference type="Gene3D" id="1.10.10.60">
    <property type="entry name" value="Homeodomain-like"/>
    <property type="match status" value="1"/>
</dbReference>
<keyword evidence="6" id="KW-1185">Reference proteome</keyword>
<evidence type="ECO:0000256" key="1">
    <source>
        <dbReference type="ARBA" id="ARBA00023015"/>
    </source>
</evidence>
<keyword evidence="1" id="KW-0805">Transcription regulation</keyword>
<dbReference type="AlphaFoldDB" id="N8ZH26"/>
<evidence type="ECO:0000313" key="6">
    <source>
        <dbReference type="Proteomes" id="UP000013117"/>
    </source>
</evidence>
<accession>N8ZH26</accession>
<dbReference type="GO" id="GO:0043565">
    <property type="term" value="F:sequence-specific DNA binding"/>
    <property type="evidence" value="ECO:0007669"/>
    <property type="project" value="InterPro"/>
</dbReference>